<dbReference type="GO" id="GO:0005524">
    <property type="term" value="F:ATP binding"/>
    <property type="evidence" value="ECO:0007669"/>
    <property type="project" value="UniProtKB-KW"/>
</dbReference>
<evidence type="ECO:0000256" key="17">
    <source>
        <dbReference type="ARBA" id="ARBA00081049"/>
    </source>
</evidence>
<dbReference type="PANTHER" id="PTHR32309">
    <property type="entry name" value="TYROSINE-PROTEIN KINASE"/>
    <property type="match status" value="1"/>
</dbReference>
<evidence type="ECO:0000256" key="12">
    <source>
        <dbReference type="ARBA" id="ARBA00023137"/>
    </source>
</evidence>
<keyword evidence="3" id="KW-1003">Cell membrane</keyword>
<dbReference type="Pfam" id="PF13614">
    <property type="entry name" value="AAA_31"/>
    <property type="match status" value="1"/>
</dbReference>
<evidence type="ECO:0000256" key="8">
    <source>
        <dbReference type="ARBA" id="ARBA00022777"/>
    </source>
</evidence>
<evidence type="ECO:0000256" key="19">
    <source>
        <dbReference type="SAM" id="Phobius"/>
    </source>
</evidence>
<dbReference type="AlphaFoldDB" id="A0A1B4FM47"/>
<dbReference type="PANTHER" id="PTHR32309:SF32">
    <property type="entry name" value="TYROSINE-PROTEIN KINASE ETK-RELATED"/>
    <property type="match status" value="1"/>
</dbReference>
<dbReference type="RefSeq" id="WP_059598374.1">
    <property type="nucleotide sequence ID" value="NZ_CP013387.1"/>
</dbReference>
<evidence type="ECO:0000313" key="24">
    <source>
        <dbReference type="Proteomes" id="UP000062519"/>
    </source>
</evidence>
<dbReference type="Proteomes" id="UP000062519">
    <property type="component" value="Chromosome 2"/>
</dbReference>
<feature type="domain" description="AAA" evidence="21">
    <location>
        <begin position="557"/>
        <end position="671"/>
    </location>
</feature>
<dbReference type="InterPro" id="IPR032807">
    <property type="entry name" value="GNVR"/>
</dbReference>
<evidence type="ECO:0000256" key="11">
    <source>
        <dbReference type="ARBA" id="ARBA00023136"/>
    </source>
</evidence>
<gene>
    <name evidence="23" type="ORF">WS70_23520</name>
</gene>
<evidence type="ECO:0000256" key="16">
    <source>
        <dbReference type="ARBA" id="ARBA00067833"/>
    </source>
</evidence>
<evidence type="ECO:0000256" key="2">
    <source>
        <dbReference type="ARBA" id="ARBA00008883"/>
    </source>
</evidence>
<evidence type="ECO:0000313" key="23">
    <source>
        <dbReference type="EMBL" id="AOJ04741.1"/>
    </source>
</evidence>
<feature type="domain" description="Polysaccharide chain length determinant N-terminal" evidence="20">
    <location>
        <begin position="20"/>
        <end position="108"/>
    </location>
</feature>
<evidence type="ECO:0000256" key="18">
    <source>
        <dbReference type="SAM" id="Coils"/>
    </source>
</evidence>
<evidence type="ECO:0000256" key="5">
    <source>
        <dbReference type="ARBA" id="ARBA00022679"/>
    </source>
</evidence>
<evidence type="ECO:0000256" key="6">
    <source>
        <dbReference type="ARBA" id="ARBA00022692"/>
    </source>
</evidence>
<evidence type="ECO:0000256" key="3">
    <source>
        <dbReference type="ARBA" id="ARBA00022475"/>
    </source>
</evidence>
<dbReference type="InterPro" id="IPR050445">
    <property type="entry name" value="Bact_polysacc_biosynth/exp"/>
</dbReference>
<evidence type="ECO:0000259" key="21">
    <source>
        <dbReference type="Pfam" id="PF13614"/>
    </source>
</evidence>
<reference evidence="23 24" key="1">
    <citation type="submission" date="2015-12" db="EMBL/GenBank/DDBJ databases">
        <title>Diversity of Burkholderia near neighbor genomes.</title>
        <authorList>
            <person name="Sahl J."/>
            <person name="Wagner D."/>
            <person name="Keim P."/>
        </authorList>
    </citation>
    <scope>NUCLEOTIDE SEQUENCE [LARGE SCALE GENOMIC DNA]</scope>
    <source>
        <strain evidence="23 24">BDU6</strain>
    </source>
</reference>
<feature type="coiled-coil region" evidence="18">
    <location>
        <begin position="268"/>
        <end position="297"/>
    </location>
</feature>
<evidence type="ECO:0000256" key="13">
    <source>
        <dbReference type="ARBA" id="ARBA00023169"/>
    </source>
</evidence>
<keyword evidence="11 19" id="KW-0472">Membrane</keyword>
<evidence type="ECO:0000256" key="4">
    <source>
        <dbReference type="ARBA" id="ARBA00022519"/>
    </source>
</evidence>
<keyword evidence="9" id="KW-0067">ATP-binding</keyword>
<dbReference type="InterPro" id="IPR005702">
    <property type="entry name" value="Wzc-like_C"/>
</dbReference>
<evidence type="ECO:0000256" key="14">
    <source>
        <dbReference type="ARBA" id="ARBA00053015"/>
    </source>
</evidence>
<evidence type="ECO:0000256" key="10">
    <source>
        <dbReference type="ARBA" id="ARBA00022989"/>
    </source>
</evidence>
<dbReference type="InterPro" id="IPR003856">
    <property type="entry name" value="LPS_length_determ_N"/>
</dbReference>
<dbReference type="NCBIfam" id="TIGR01007">
    <property type="entry name" value="eps_fam"/>
    <property type="match status" value="1"/>
</dbReference>
<keyword evidence="5" id="KW-0808">Transferase</keyword>
<comment type="similarity">
    <text evidence="2">Belongs to the etk/wzc family.</text>
</comment>
<dbReference type="InterPro" id="IPR025669">
    <property type="entry name" value="AAA_dom"/>
</dbReference>
<dbReference type="KEGG" id="buu:WS70_23520"/>
<dbReference type="GO" id="GO:0042802">
    <property type="term" value="F:identical protein binding"/>
    <property type="evidence" value="ECO:0007669"/>
    <property type="project" value="UniProtKB-ARBA"/>
</dbReference>
<keyword evidence="13" id="KW-0270">Exopolysaccharide synthesis</keyword>
<evidence type="ECO:0000256" key="1">
    <source>
        <dbReference type="ARBA" id="ARBA00004429"/>
    </source>
</evidence>
<comment type="catalytic activity">
    <reaction evidence="14">
        <text>L-tyrosyl-[protein] + ATP = O-phospho-L-tyrosyl-[protein] + ADP + H(+)</text>
        <dbReference type="Rhea" id="RHEA:10596"/>
        <dbReference type="Rhea" id="RHEA-COMP:10136"/>
        <dbReference type="Rhea" id="RHEA-COMP:20101"/>
        <dbReference type="ChEBI" id="CHEBI:15378"/>
        <dbReference type="ChEBI" id="CHEBI:30616"/>
        <dbReference type="ChEBI" id="CHEBI:46858"/>
        <dbReference type="ChEBI" id="CHEBI:61978"/>
        <dbReference type="ChEBI" id="CHEBI:456216"/>
    </reaction>
</comment>
<accession>A0A1B4FM47</accession>
<keyword evidence="24" id="KW-1185">Reference proteome</keyword>
<keyword evidence="8 23" id="KW-0418">Kinase</keyword>
<dbReference type="Gene3D" id="3.40.50.300">
    <property type="entry name" value="P-loop containing nucleotide triphosphate hydrolases"/>
    <property type="match status" value="1"/>
</dbReference>
<keyword evidence="7" id="KW-0547">Nucleotide-binding</keyword>
<dbReference type="GO" id="GO:0000271">
    <property type="term" value="P:polysaccharide biosynthetic process"/>
    <property type="evidence" value="ECO:0007669"/>
    <property type="project" value="UniProtKB-KW"/>
</dbReference>
<dbReference type="Pfam" id="PF13807">
    <property type="entry name" value="GNVR"/>
    <property type="match status" value="1"/>
</dbReference>
<keyword evidence="4" id="KW-0997">Cell inner membrane</keyword>
<comment type="subcellular location">
    <subcellularLocation>
        <location evidence="1">Cell inner membrane</location>
        <topology evidence="1">Multi-pass membrane protein</topology>
    </subcellularLocation>
</comment>
<evidence type="ECO:0000259" key="22">
    <source>
        <dbReference type="Pfam" id="PF13807"/>
    </source>
</evidence>
<dbReference type="FunFam" id="3.40.50.300:FF:000527">
    <property type="entry name" value="Tyrosine-protein kinase etk"/>
    <property type="match status" value="1"/>
</dbReference>
<proteinExistence type="inferred from homology"/>
<dbReference type="InterPro" id="IPR027417">
    <property type="entry name" value="P-loop_NTPase"/>
</dbReference>
<dbReference type="Pfam" id="PF23607">
    <property type="entry name" value="WZC_N"/>
    <property type="match status" value="1"/>
</dbReference>
<evidence type="ECO:0000259" key="20">
    <source>
        <dbReference type="Pfam" id="PF02706"/>
    </source>
</evidence>
<feature type="domain" description="Tyrosine-protein kinase G-rich" evidence="22">
    <location>
        <begin position="391"/>
        <end position="469"/>
    </location>
</feature>
<sequence>MAPLKRSSAVVTHDPEIIGLAAFLDMLVDNRAVISTVTALFVVVGVFYAWLAPPVYESAITLQVEEDRDTGTPKGMLGDMSQLVEIKSPAEAEMQILGSRFVLSRSVDALRLYISAQPRRFPLIGSSIARYSDGLSRPGLFGIGGYAWGSESINVAAFDVPPHDEGRRYTLRVLSGGRYALQGDGIDGEAIGHVGVGERFATRAGPVLLRVERMDAREGIVFELTRDSFQQTVTQLRKALIIAEKGKQSGVIEATLQHNDPELLSATLNEISRQYLRQNIERKAAQAERSLDFLVDQQPEMKHQLEESENRYNAYRNTHSIIDLGEEGKVILQRSADVESRLLQLRQKREELLMRYMPSHPGVIAIDAQIAEAAKVAGELAGRVKQMPLSEQSTLRLERDVRVNTNLYVSLLNNIEQLKLLKASKIGNVRLIDRAEVPQIPVKPRKLMVVGLAALMGLFAGVGIAFIRDALLRGVTDVTALESHSGLSVYATIPYSKQQEALARKMAVKTKEEDLMLATRYPLDPAIESLRSLRTALQFAMLEARNNVVLLTGPSPGIGKSFVSANLAAVLAASGKHVLLIDGDLRAGHLDRYFGQSNGVGLSDAIAGAVACQDVVRESVRPNLDFVPTGTAALNPAELLLSDRWLELVNTVSARYDIVLIDAAPVLPVSDAGIMAPVAGTVFLLARFAQTRVGEITESVKRLAQGGSRVSGLLFNGVAPRRYSYAYGGKYGRYRYAAYRNDRTRAENQVRQ</sequence>
<feature type="transmembrane region" description="Helical" evidence="19">
    <location>
        <begin position="32"/>
        <end position="51"/>
    </location>
</feature>
<dbReference type="GO" id="GO:0004713">
    <property type="term" value="F:protein tyrosine kinase activity"/>
    <property type="evidence" value="ECO:0007669"/>
    <property type="project" value="UniProtKB-KW"/>
</dbReference>
<dbReference type="GO" id="GO:0005886">
    <property type="term" value="C:plasma membrane"/>
    <property type="evidence" value="ECO:0007669"/>
    <property type="project" value="UniProtKB-SubCell"/>
</dbReference>
<dbReference type="SUPFAM" id="SSF52540">
    <property type="entry name" value="P-loop containing nucleoside triphosphate hydrolases"/>
    <property type="match status" value="1"/>
</dbReference>
<keyword evidence="10 19" id="KW-1133">Transmembrane helix</keyword>
<keyword evidence="18" id="KW-0175">Coiled coil</keyword>
<name>A0A1B4FM47_9BURK</name>
<dbReference type="InterPro" id="IPR005700">
    <property type="entry name" value="EPS_ExoP-like"/>
</dbReference>
<dbReference type="CDD" id="cd05387">
    <property type="entry name" value="BY-kinase"/>
    <property type="match status" value="1"/>
</dbReference>
<keyword evidence="6 19" id="KW-0812">Transmembrane</keyword>
<dbReference type="EMBL" id="CP013387">
    <property type="protein sequence ID" value="AOJ04741.1"/>
    <property type="molecule type" value="Genomic_DNA"/>
</dbReference>
<organism evidence="23 24">
    <name type="scientific">Burkholderia mayonis</name>
    <dbReference type="NCBI Taxonomy" id="1385591"/>
    <lineage>
        <taxon>Bacteria</taxon>
        <taxon>Pseudomonadati</taxon>
        <taxon>Pseudomonadota</taxon>
        <taxon>Betaproteobacteria</taxon>
        <taxon>Burkholderiales</taxon>
        <taxon>Burkholderiaceae</taxon>
        <taxon>Burkholderia</taxon>
        <taxon>pseudomallei group</taxon>
    </lineage>
</organism>
<comment type="function">
    <text evidence="15">Probably involved in polymerization and/or export of exopolysaccharide EPS I which functions as a virulence factor. May be involved in an ATP-dependent process in the pathway for EPS I production, possibly export of the trimeric repeat units across the inner membrane or their polymerization.</text>
</comment>
<protein>
    <recommendedName>
        <fullName evidence="16">Putative tyrosine-protein kinase EpsB</fullName>
    </recommendedName>
    <alternativeName>
        <fullName evidence="17">EPS I polysaccharide export protein EpsB</fullName>
    </alternativeName>
</protein>
<evidence type="ECO:0000256" key="7">
    <source>
        <dbReference type="ARBA" id="ARBA00022741"/>
    </source>
</evidence>
<dbReference type="NCBIfam" id="TIGR01005">
    <property type="entry name" value="eps_transp_fam"/>
    <property type="match status" value="1"/>
</dbReference>
<keyword evidence="12" id="KW-0829">Tyrosine-protein kinase</keyword>
<evidence type="ECO:0000256" key="15">
    <source>
        <dbReference type="ARBA" id="ARBA00054296"/>
    </source>
</evidence>
<evidence type="ECO:0000256" key="9">
    <source>
        <dbReference type="ARBA" id="ARBA00022840"/>
    </source>
</evidence>
<dbReference type="Pfam" id="PF02706">
    <property type="entry name" value="Wzz"/>
    <property type="match status" value="1"/>
</dbReference>